<sequence>MVWDLSIATSPHPFAPENDPSLLKNYIAISLLMKNSFRRTMYLQMLLFQQQTSISEIMLEIFLDWKLSSRRSSRI</sequence>
<evidence type="ECO:0000313" key="2">
    <source>
        <dbReference type="Proteomes" id="UP000265520"/>
    </source>
</evidence>
<comment type="caution">
    <text evidence="1">The sequence shown here is derived from an EMBL/GenBank/DDBJ whole genome shotgun (WGS) entry which is preliminary data.</text>
</comment>
<organism evidence="1 2">
    <name type="scientific">Trifolium medium</name>
    <dbReference type="NCBI Taxonomy" id="97028"/>
    <lineage>
        <taxon>Eukaryota</taxon>
        <taxon>Viridiplantae</taxon>
        <taxon>Streptophyta</taxon>
        <taxon>Embryophyta</taxon>
        <taxon>Tracheophyta</taxon>
        <taxon>Spermatophyta</taxon>
        <taxon>Magnoliopsida</taxon>
        <taxon>eudicotyledons</taxon>
        <taxon>Gunneridae</taxon>
        <taxon>Pentapetalae</taxon>
        <taxon>rosids</taxon>
        <taxon>fabids</taxon>
        <taxon>Fabales</taxon>
        <taxon>Fabaceae</taxon>
        <taxon>Papilionoideae</taxon>
        <taxon>50 kb inversion clade</taxon>
        <taxon>NPAAA clade</taxon>
        <taxon>Hologalegina</taxon>
        <taxon>IRL clade</taxon>
        <taxon>Trifolieae</taxon>
        <taxon>Trifolium</taxon>
    </lineage>
</organism>
<dbReference type="AlphaFoldDB" id="A0A392T4G4"/>
<dbReference type="EMBL" id="LXQA010505420">
    <property type="protein sequence ID" value="MCI56011.1"/>
    <property type="molecule type" value="Genomic_DNA"/>
</dbReference>
<proteinExistence type="predicted"/>
<keyword evidence="2" id="KW-1185">Reference proteome</keyword>
<reference evidence="1 2" key="1">
    <citation type="journal article" date="2018" name="Front. Plant Sci.">
        <title>Red Clover (Trifolium pratense) and Zigzag Clover (T. medium) - A Picture of Genomic Similarities and Differences.</title>
        <authorList>
            <person name="Dluhosova J."/>
            <person name="Istvanek J."/>
            <person name="Nedelnik J."/>
            <person name="Repkova J."/>
        </authorList>
    </citation>
    <scope>NUCLEOTIDE SEQUENCE [LARGE SCALE GENOMIC DNA]</scope>
    <source>
        <strain evidence="2">cv. 10/8</strain>
        <tissue evidence="1">Leaf</tissue>
    </source>
</reference>
<name>A0A392T4G4_9FABA</name>
<dbReference type="Proteomes" id="UP000265520">
    <property type="component" value="Unassembled WGS sequence"/>
</dbReference>
<evidence type="ECO:0000313" key="1">
    <source>
        <dbReference type="EMBL" id="MCI56011.1"/>
    </source>
</evidence>
<protein>
    <submittedName>
        <fullName evidence="1">Uncharacterized protein</fullName>
    </submittedName>
</protein>
<accession>A0A392T4G4</accession>